<comment type="caution">
    <text evidence="3">The sequence shown here is derived from an EMBL/GenBank/DDBJ whole genome shotgun (WGS) entry which is preliminary data.</text>
</comment>
<dbReference type="Pfam" id="PF13416">
    <property type="entry name" value="SBP_bac_8"/>
    <property type="match status" value="1"/>
</dbReference>
<accession>A0ABX1E6X2</accession>
<evidence type="ECO:0000256" key="1">
    <source>
        <dbReference type="ARBA" id="ARBA00004418"/>
    </source>
</evidence>
<dbReference type="Gene3D" id="3.40.190.10">
    <property type="entry name" value="Periplasmic binding protein-like II"/>
    <property type="match status" value="1"/>
</dbReference>
<comment type="similarity">
    <text evidence="2">Belongs to the bacterial solute-binding protein 1 family.</text>
</comment>
<dbReference type="PANTHER" id="PTHR43649:SF30">
    <property type="entry name" value="ABC TRANSPORTER SUBSTRATE-BINDING PROTEIN"/>
    <property type="match status" value="1"/>
</dbReference>
<dbReference type="PROSITE" id="PS51318">
    <property type="entry name" value="TAT"/>
    <property type="match status" value="1"/>
</dbReference>
<keyword evidence="4" id="KW-1185">Reference proteome</keyword>
<dbReference type="PANTHER" id="PTHR43649">
    <property type="entry name" value="ARABINOSE-BINDING PROTEIN-RELATED"/>
    <property type="match status" value="1"/>
</dbReference>
<evidence type="ECO:0000313" key="4">
    <source>
        <dbReference type="Proteomes" id="UP000787635"/>
    </source>
</evidence>
<reference evidence="3 4" key="1">
    <citation type="submission" date="2020-03" db="EMBL/GenBank/DDBJ databases">
        <title>Roseomonas selenitidurans sp. nov. isolated from urban soil.</title>
        <authorList>
            <person name="Liu H."/>
        </authorList>
    </citation>
    <scope>NUCLEOTIDE SEQUENCE [LARGE SCALE GENOMIC DNA]</scope>
    <source>
        <strain evidence="3 4">BU-1</strain>
    </source>
</reference>
<dbReference type="InterPro" id="IPR006059">
    <property type="entry name" value="SBP"/>
</dbReference>
<sequence>MSHGISRRDVLRAGAAATIVGSSLAAPHVHAQGTGGRLALGLWDHWVGAVANDALRAIIMDWGQKNRVEITLDFITSVGNKNLITIAAEAQARSGHDVLSFPTWMIHDQQRLLEPMDDVMGRLTAKYGAVNDASAYLAKIEGRWLAVPQTTGSQFKGSAARVDLMKQHAGIDVQAMYPAENRLGDAAASWNWETFLTAADKCNKAGFPFALPAGTFTDATDWIGAMFAGYGANLVDANGNITIRNNDKVRQVMDYAKRLFQHIPNEMFAADDATNNRALISGRSALIFNPPSAWAVAKRDAPDVASQVWHFPSPMGPASHTVPHLPYFFGLWSFSRAKSQAKALLEHLSQIEQVQKMVDASVGYDIPAFASMFDDIATWRNVSPPAGVVYNYPVRAHHKAVPGIAYAPAPAEIAVQMYNQGIQAKMIARMVQNNEPLDRVLAWAEREVEGFKRG</sequence>
<dbReference type="InterPro" id="IPR050490">
    <property type="entry name" value="Bact_solute-bd_prot1"/>
</dbReference>
<dbReference type="SUPFAM" id="SSF53850">
    <property type="entry name" value="Periplasmic binding protein-like II"/>
    <property type="match status" value="1"/>
</dbReference>
<name>A0ABX1E6X2_9PROT</name>
<dbReference type="RefSeq" id="WP_168032739.1">
    <property type="nucleotide sequence ID" value="NZ_JAAVNE010000028.1"/>
</dbReference>
<dbReference type="Proteomes" id="UP000787635">
    <property type="component" value="Unassembled WGS sequence"/>
</dbReference>
<comment type="subcellular location">
    <subcellularLocation>
        <location evidence="1">Periplasm</location>
    </subcellularLocation>
</comment>
<organism evidence="3 4">
    <name type="scientific">Falsiroseomonas selenitidurans</name>
    <dbReference type="NCBI Taxonomy" id="2716335"/>
    <lineage>
        <taxon>Bacteria</taxon>
        <taxon>Pseudomonadati</taxon>
        <taxon>Pseudomonadota</taxon>
        <taxon>Alphaproteobacteria</taxon>
        <taxon>Acetobacterales</taxon>
        <taxon>Roseomonadaceae</taxon>
        <taxon>Falsiroseomonas</taxon>
    </lineage>
</organism>
<protein>
    <submittedName>
        <fullName evidence="3">Carbohydrate ABC transporter substrate-binding protein</fullName>
    </submittedName>
</protein>
<dbReference type="EMBL" id="JAAVNE010000028">
    <property type="protein sequence ID" value="NKC32533.1"/>
    <property type="molecule type" value="Genomic_DNA"/>
</dbReference>
<proteinExistence type="inferred from homology"/>
<dbReference type="InterPro" id="IPR006311">
    <property type="entry name" value="TAT_signal"/>
</dbReference>
<evidence type="ECO:0000313" key="3">
    <source>
        <dbReference type="EMBL" id="NKC32533.1"/>
    </source>
</evidence>
<evidence type="ECO:0000256" key="2">
    <source>
        <dbReference type="ARBA" id="ARBA00008520"/>
    </source>
</evidence>
<gene>
    <name evidence="3" type="ORF">HEQ75_16830</name>
</gene>